<accession>A0ABX7QME4</accession>
<keyword evidence="2" id="KW-1185">Reference proteome</keyword>
<name>A0ABX7QME4_9GAMM</name>
<organism evidence="1 2">
    <name type="scientific">Shewanella avicenniae</name>
    <dbReference type="NCBI Taxonomy" id="2814294"/>
    <lineage>
        <taxon>Bacteria</taxon>
        <taxon>Pseudomonadati</taxon>
        <taxon>Pseudomonadota</taxon>
        <taxon>Gammaproteobacteria</taxon>
        <taxon>Alteromonadales</taxon>
        <taxon>Shewanellaceae</taxon>
        <taxon>Shewanella</taxon>
    </lineage>
</organism>
<dbReference type="InterPro" id="IPR044000">
    <property type="entry name" value="Phage_tube_2"/>
</dbReference>
<evidence type="ECO:0000313" key="2">
    <source>
        <dbReference type="Proteomes" id="UP000662770"/>
    </source>
</evidence>
<dbReference type="EMBL" id="CP071503">
    <property type="protein sequence ID" value="QSX32622.1"/>
    <property type="molecule type" value="Genomic_DNA"/>
</dbReference>
<reference evidence="1 2" key="1">
    <citation type="submission" date="2021-03" db="EMBL/GenBank/DDBJ databases">
        <title>Novel species identification of genus Shewanella.</title>
        <authorList>
            <person name="Liu G."/>
            <person name="Zhang Q."/>
        </authorList>
    </citation>
    <scope>NUCLEOTIDE SEQUENCE [LARGE SCALE GENOMIC DNA]</scope>
    <source>
        <strain evidence="1 2">FJAT-51800</strain>
    </source>
</reference>
<dbReference type="RefSeq" id="WP_207353863.1">
    <property type="nucleotide sequence ID" value="NZ_CP071503.1"/>
</dbReference>
<sequence>MGRKTKKKVLLFAAETNYGVDAIAAEETTSAVLGREVTITPMAGDNTPLAYDDGTMGNKPELATEIYATVQFTCDMAGSGTANVAPAWAPLMAACLRAVTVGADNVSMPINEDAEDSLTFYFYYDGALHKLTGARGTFSLAAQAKQLPSLQFTFTGLFAPVVNGVMPATTFDAWQTPVPVGAQYSSCTLNGAAVRLIAFNYDQANQVVHQEYVGLEEVQITDYQPTASITIEAEGLDDFDPFALAQTNAEVPFEFLHGPAGNQFGWASGRVSLKRPTYGDQDGTLTYQIDLNVIGNTGTITTK</sequence>
<evidence type="ECO:0000313" key="1">
    <source>
        <dbReference type="EMBL" id="QSX32622.1"/>
    </source>
</evidence>
<gene>
    <name evidence="1" type="ORF">JYB87_12775</name>
</gene>
<protein>
    <recommendedName>
        <fullName evidence="3">Phage tail tube, TTP, lambda-like</fullName>
    </recommendedName>
</protein>
<evidence type="ECO:0008006" key="3">
    <source>
        <dbReference type="Google" id="ProtNLM"/>
    </source>
</evidence>
<proteinExistence type="predicted"/>
<dbReference type="Proteomes" id="UP000662770">
    <property type="component" value="Chromosome"/>
</dbReference>
<dbReference type="Pfam" id="PF18906">
    <property type="entry name" value="Phage_tube_2"/>
    <property type="match status" value="1"/>
</dbReference>